<dbReference type="InterPro" id="IPR036249">
    <property type="entry name" value="Thioredoxin-like_sf"/>
</dbReference>
<dbReference type="PANTHER" id="PTHR45694:SF18">
    <property type="entry name" value="GLUTAREDOXIN-1-RELATED"/>
    <property type="match status" value="1"/>
</dbReference>
<dbReference type="PRINTS" id="PR00160">
    <property type="entry name" value="GLUTAREDOXIN"/>
</dbReference>
<dbReference type="InterPro" id="IPR011899">
    <property type="entry name" value="Glutaredoxin_euk/vir"/>
</dbReference>
<dbReference type="PANTHER" id="PTHR45694">
    <property type="entry name" value="GLUTAREDOXIN 2"/>
    <property type="match status" value="1"/>
</dbReference>
<sequence length="98" mass="10748">MAAKTVAEDLIAKNMVAIFRYCPYCSRTKRTISEFKLGDKVAIVELDHHENGAAIQDYLASKTGQRTVPNVFIKKEHIGGDSDVQAANRSGQLAKLLA</sequence>
<keyword evidence="1" id="KW-0813">Transport</keyword>
<dbReference type="InterPro" id="IPR014025">
    <property type="entry name" value="Glutaredoxin_subgr"/>
</dbReference>
<dbReference type="PROSITE" id="PS00195">
    <property type="entry name" value="GLUTAREDOXIN_1"/>
    <property type="match status" value="1"/>
</dbReference>
<dbReference type="Pfam" id="PF00462">
    <property type="entry name" value="Glutaredoxin"/>
    <property type="match status" value="1"/>
</dbReference>
<name>A0AAN6GY94_9BASI</name>
<evidence type="ECO:0000313" key="7">
    <source>
        <dbReference type="Proteomes" id="UP001176517"/>
    </source>
</evidence>
<dbReference type="GO" id="GO:0005634">
    <property type="term" value="C:nucleus"/>
    <property type="evidence" value="ECO:0007669"/>
    <property type="project" value="TreeGrafter"/>
</dbReference>
<keyword evidence="7" id="KW-1185">Reference proteome</keyword>
<evidence type="ECO:0000256" key="1">
    <source>
        <dbReference type="ARBA" id="ARBA00022448"/>
    </source>
</evidence>
<keyword evidence="2" id="KW-0249">Electron transport</keyword>
<accession>A0AAN6GY94</accession>
<dbReference type="SUPFAM" id="SSF52833">
    <property type="entry name" value="Thioredoxin-like"/>
    <property type="match status" value="1"/>
</dbReference>
<keyword evidence="4" id="KW-0676">Redox-active center</keyword>
<dbReference type="Proteomes" id="UP001176517">
    <property type="component" value="Unassembled WGS sequence"/>
</dbReference>
<dbReference type="GO" id="GO:0015038">
    <property type="term" value="F:glutathione disulfide oxidoreductase activity"/>
    <property type="evidence" value="ECO:0007669"/>
    <property type="project" value="TreeGrafter"/>
</dbReference>
<evidence type="ECO:0000313" key="6">
    <source>
        <dbReference type="EMBL" id="KAK0555293.1"/>
    </source>
</evidence>
<comment type="caution">
    <text evidence="6">The sequence shown here is derived from an EMBL/GenBank/DDBJ whole genome shotgun (WGS) entry which is preliminary data.</text>
</comment>
<keyword evidence="3" id="KW-1015">Disulfide bond</keyword>
<dbReference type="Gene3D" id="3.40.30.10">
    <property type="entry name" value="Glutaredoxin"/>
    <property type="match status" value="1"/>
</dbReference>
<dbReference type="GO" id="GO:0005737">
    <property type="term" value="C:cytoplasm"/>
    <property type="evidence" value="ECO:0007669"/>
    <property type="project" value="TreeGrafter"/>
</dbReference>
<evidence type="ECO:0000256" key="2">
    <source>
        <dbReference type="ARBA" id="ARBA00022982"/>
    </source>
</evidence>
<protein>
    <submittedName>
        <fullName evidence="6">Glutaredoxin</fullName>
    </submittedName>
</protein>
<organism evidence="6 7">
    <name type="scientific">Tilletia horrida</name>
    <dbReference type="NCBI Taxonomy" id="155126"/>
    <lineage>
        <taxon>Eukaryota</taxon>
        <taxon>Fungi</taxon>
        <taxon>Dikarya</taxon>
        <taxon>Basidiomycota</taxon>
        <taxon>Ustilaginomycotina</taxon>
        <taxon>Exobasidiomycetes</taxon>
        <taxon>Tilletiales</taxon>
        <taxon>Tilletiaceae</taxon>
        <taxon>Tilletia</taxon>
    </lineage>
</organism>
<dbReference type="NCBIfam" id="TIGR02180">
    <property type="entry name" value="GRX_euk"/>
    <property type="match status" value="1"/>
</dbReference>
<dbReference type="GO" id="GO:0034599">
    <property type="term" value="P:cellular response to oxidative stress"/>
    <property type="evidence" value="ECO:0007669"/>
    <property type="project" value="TreeGrafter"/>
</dbReference>
<evidence type="ECO:0000256" key="4">
    <source>
        <dbReference type="ARBA" id="ARBA00023284"/>
    </source>
</evidence>
<reference evidence="6" key="1">
    <citation type="journal article" date="2023" name="PhytoFront">
        <title>Draft Genome Resources of Seven Strains of Tilletia horrida, Causal Agent of Kernel Smut of Rice.</title>
        <authorList>
            <person name="Khanal S."/>
            <person name="Antony Babu S."/>
            <person name="Zhou X.G."/>
        </authorList>
    </citation>
    <scope>NUCLEOTIDE SEQUENCE</scope>
    <source>
        <strain evidence="6">TX6</strain>
    </source>
</reference>
<dbReference type="CDD" id="cd03419">
    <property type="entry name" value="GRX_GRXh_1_2_like"/>
    <property type="match status" value="1"/>
</dbReference>
<dbReference type="InterPro" id="IPR011767">
    <property type="entry name" value="GLR_AS"/>
</dbReference>
<dbReference type="AlphaFoldDB" id="A0AAN6GY94"/>
<gene>
    <name evidence="6" type="primary">TTR1</name>
    <name evidence="6" type="ORF">OC846_001806</name>
</gene>
<feature type="domain" description="Glutaredoxin" evidence="5">
    <location>
        <begin position="18"/>
        <end position="78"/>
    </location>
</feature>
<dbReference type="InterPro" id="IPR002109">
    <property type="entry name" value="Glutaredoxin"/>
</dbReference>
<dbReference type="EMBL" id="JAPDMZ010000029">
    <property type="protein sequence ID" value="KAK0555293.1"/>
    <property type="molecule type" value="Genomic_DNA"/>
</dbReference>
<evidence type="ECO:0000259" key="5">
    <source>
        <dbReference type="Pfam" id="PF00462"/>
    </source>
</evidence>
<proteinExistence type="predicted"/>
<dbReference type="PROSITE" id="PS51354">
    <property type="entry name" value="GLUTAREDOXIN_2"/>
    <property type="match status" value="1"/>
</dbReference>
<evidence type="ECO:0000256" key="3">
    <source>
        <dbReference type="ARBA" id="ARBA00023157"/>
    </source>
</evidence>